<dbReference type="Proteomes" id="UP000471435">
    <property type="component" value="Unassembled WGS sequence"/>
</dbReference>
<dbReference type="InterPro" id="IPR002123">
    <property type="entry name" value="Plipid/glycerol_acylTrfase"/>
</dbReference>
<comment type="pathway">
    <text evidence="1">Lipid metabolism.</text>
</comment>
<dbReference type="GO" id="GO:0006654">
    <property type="term" value="P:phosphatidic acid biosynthetic process"/>
    <property type="evidence" value="ECO:0007669"/>
    <property type="project" value="TreeGrafter"/>
</dbReference>
<sequence length="219" mass="24722">MSDTSPSQPVRQRSVLSRIVRRIIIWLYHWKGWKLDGHLPDLPKFVIAGAPHTSNWDFVFFLGATEEEGVHPNFMGKHTLFKGFMRNFMLDMGGIPIDRTKRANVVDQVAAEFTRRDQLALVIAAEGTRASDGSWKSGFYHIAMAANVPIVPAWVCNDDMMLGFGPPIYPTGDYGADLAKIAQFMLSKRPEYGRYKVLEQQARQIQAEQEVESPAIDPK</sequence>
<accession>A0A6I4V6V7</accession>
<gene>
    <name evidence="5" type="ORF">GRI43_09695</name>
</gene>
<protein>
    <submittedName>
        <fullName evidence="5">Acyltransferase</fullName>
    </submittedName>
</protein>
<dbReference type="SUPFAM" id="SSF69593">
    <property type="entry name" value="Glycerol-3-phosphate (1)-acyltransferase"/>
    <property type="match status" value="1"/>
</dbReference>
<dbReference type="SMART" id="SM00563">
    <property type="entry name" value="PlsC"/>
    <property type="match status" value="1"/>
</dbReference>
<dbReference type="GO" id="GO:0003841">
    <property type="term" value="F:1-acylglycerol-3-phosphate O-acyltransferase activity"/>
    <property type="evidence" value="ECO:0007669"/>
    <property type="project" value="TreeGrafter"/>
</dbReference>
<dbReference type="AlphaFoldDB" id="A0A6I4V6V7"/>
<evidence type="ECO:0000256" key="1">
    <source>
        <dbReference type="ARBA" id="ARBA00005189"/>
    </source>
</evidence>
<reference evidence="5 6" key="1">
    <citation type="submission" date="2019-12" db="EMBL/GenBank/DDBJ databases">
        <title>Genomic-based taxomic classification of the family Erythrobacteraceae.</title>
        <authorList>
            <person name="Xu L."/>
        </authorList>
    </citation>
    <scope>NUCLEOTIDE SEQUENCE [LARGE SCALE GENOMIC DNA]</scope>
    <source>
        <strain evidence="5 6">SW-109</strain>
    </source>
</reference>
<dbReference type="EMBL" id="WTYP01000002">
    <property type="protein sequence ID" value="MXP47652.1"/>
    <property type="molecule type" value="Genomic_DNA"/>
</dbReference>
<evidence type="ECO:0000313" key="6">
    <source>
        <dbReference type="Proteomes" id="UP000471435"/>
    </source>
</evidence>
<evidence type="ECO:0000256" key="3">
    <source>
        <dbReference type="ARBA" id="ARBA00023315"/>
    </source>
</evidence>
<name>A0A6I4V6V7_9SPHN</name>
<organism evidence="5 6">
    <name type="scientific">Pontixanthobacter luteolus</name>
    <dbReference type="NCBI Taxonomy" id="295089"/>
    <lineage>
        <taxon>Bacteria</taxon>
        <taxon>Pseudomonadati</taxon>
        <taxon>Pseudomonadota</taxon>
        <taxon>Alphaproteobacteria</taxon>
        <taxon>Sphingomonadales</taxon>
        <taxon>Erythrobacteraceae</taxon>
        <taxon>Pontixanthobacter</taxon>
    </lineage>
</organism>
<proteinExistence type="predicted"/>
<comment type="caution">
    <text evidence="5">The sequence shown here is derived from an EMBL/GenBank/DDBJ whole genome shotgun (WGS) entry which is preliminary data.</text>
</comment>
<keyword evidence="3 5" id="KW-0012">Acyltransferase</keyword>
<keyword evidence="6" id="KW-1185">Reference proteome</keyword>
<dbReference type="OrthoDB" id="9796839at2"/>
<keyword evidence="2 5" id="KW-0808">Transferase</keyword>
<dbReference type="PANTHER" id="PTHR10434:SF9">
    <property type="entry name" value="PHOSPHOLIPID_GLYCEROL ACYLTRANSFERASE DOMAIN-CONTAINING PROTEIN"/>
    <property type="match status" value="1"/>
</dbReference>
<feature type="domain" description="Phospholipid/glycerol acyltransferase" evidence="4">
    <location>
        <begin position="46"/>
        <end position="158"/>
    </location>
</feature>
<dbReference type="Pfam" id="PF01553">
    <property type="entry name" value="Acyltransferase"/>
    <property type="match status" value="1"/>
</dbReference>
<evidence type="ECO:0000313" key="5">
    <source>
        <dbReference type="EMBL" id="MXP47652.1"/>
    </source>
</evidence>
<evidence type="ECO:0000259" key="4">
    <source>
        <dbReference type="SMART" id="SM00563"/>
    </source>
</evidence>
<dbReference type="CDD" id="cd07988">
    <property type="entry name" value="LPLAT_ABO13168-like"/>
    <property type="match status" value="1"/>
</dbReference>
<dbReference type="PANTHER" id="PTHR10434">
    <property type="entry name" value="1-ACYL-SN-GLYCEROL-3-PHOSPHATE ACYLTRANSFERASE"/>
    <property type="match status" value="1"/>
</dbReference>
<evidence type="ECO:0000256" key="2">
    <source>
        <dbReference type="ARBA" id="ARBA00022679"/>
    </source>
</evidence>
<dbReference type="RefSeq" id="WP_160730920.1">
    <property type="nucleotide sequence ID" value="NZ_WTYP01000002.1"/>
</dbReference>